<proteinExistence type="predicted"/>
<name>A0A9N9J7C7_9GLOM</name>
<reference evidence="1" key="1">
    <citation type="submission" date="2021-06" db="EMBL/GenBank/DDBJ databases">
        <authorList>
            <person name="Kallberg Y."/>
            <person name="Tangrot J."/>
            <person name="Rosling A."/>
        </authorList>
    </citation>
    <scope>NUCLEOTIDE SEQUENCE</scope>
    <source>
        <strain evidence="1">CL551</strain>
    </source>
</reference>
<feature type="non-terminal residue" evidence="1">
    <location>
        <position position="69"/>
    </location>
</feature>
<gene>
    <name evidence="1" type="ORF">AMORRO_LOCUS16411</name>
</gene>
<protein>
    <submittedName>
        <fullName evidence="1">7748_t:CDS:1</fullName>
    </submittedName>
</protein>
<dbReference type="Proteomes" id="UP000789342">
    <property type="component" value="Unassembled WGS sequence"/>
</dbReference>
<evidence type="ECO:0000313" key="2">
    <source>
        <dbReference type="Proteomes" id="UP000789342"/>
    </source>
</evidence>
<dbReference type="AlphaFoldDB" id="A0A9N9J7C7"/>
<dbReference type="OrthoDB" id="2449165at2759"/>
<comment type="caution">
    <text evidence="1">The sequence shown here is derived from an EMBL/GenBank/DDBJ whole genome shotgun (WGS) entry which is preliminary data.</text>
</comment>
<dbReference type="EMBL" id="CAJVPV010044760">
    <property type="protein sequence ID" value="CAG8767991.1"/>
    <property type="molecule type" value="Genomic_DNA"/>
</dbReference>
<keyword evidence="2" id="KW-1185">Reference proteome</keyword>
<evidence type="ECO:0000313" key="1">
    <source>
        <dbReference type="EMBL" id="CAG8767991.1"/>
    </source>
</evidence>
<accession>A0A9N9J7C7</accession>
<organism evidence="1 2">
    <name type="scientific">Acaulospora morrowiae</name>
    <dbReference type="NCBI Taxonomy" id="94023"/>
    <lineage>
        <taxon>Eukaryota</taxon>
        <taxon>Fungi</taxon>
        <taxon>Fungi incertae sedis</taxon>
        <taxon>Mucoromycota</taxon>
        <taxon>Glomeromycotina</taxon>
        <taxon>Glomeromycetes</taxon>
        <taxon>Diversisporales</taxon>
        <taxon>Acaulosporaceae</taxon>
        <taxon>Acaulospora</taxon>
    </lineage>
</organism>
<sequence length="69" mass="7807">MFSISFSPSSFSSDEEPVHEVANSHFEILHKEKVTGFNFLEQTKKDFHSIGLALGLVTRLPNLIMDLNK</sequence>